<dbReference type="InterPro" id="IPR050334">
    <property type="entry name" value="Molybdenum_import_ModC"/>
</dbReference>
<dbReference type="InterPro" id="IPR003439">
    <property type="entry name" value="ABC_transporter-like_ATP-bd"/>
</dbReference>
<dbReference type="PROSITE" id="PS50893">
    <property type="entry name" value="ABC_TRANSPORTER_2"/>
    <property type="match status" value="1"/>
</dbReference>
<dbReference type="Pfam" id="PF00005">
    <property type="entry name" value="ABC_tran"/>
    <property type="match status" value="2"/>
</dbReference>
<feature type="region of interest" description="Disordered" evidence="3">
    <location>
        <begin position="840"/>
        <end position="946"/>
    </location>
</feature>
<keyword evidence="6" id="KW-1185">Reference proteome</keyword>
<gene>
    <name evidence="5" type="ORF">JOL62DRAFT_579196</name>
</gene>
<reference evidence="5 6" key="1">
    <citation type="submission" date="2024-04" db="EMBL/GenBank/DDBJ databases">
        <title>Phyllosticta paracitricarpa is synonymous to the EU quarantine fungus P. citricarpa based on phylogenomic analyses.</title>
        <authorList>
            <consortium name="Lawrence Berkeley National Laboratory"/>
            <person name="Van ingen-buijs V.A."/>
            <person name="Van westerhoven A.C."/>
            <person name="Haridas S."/>
            <person name="Skiadas P."/>
            <person name="Martin F."/>
            <person name="Groenewald J.Z."/>
            <person name="Crous P.W."/>
            <person name="Seidl M.F."/>
        </authorList>
    </citation>
    <scope>NUCLEOTIDE SEQUENCE [LARGE SCALE GENOMIC DNA]</scope>
    <source>
        <strain evidence="5 6">CBS 141358</strain>
    </source>
</reference>
<keyword evidence="1" id="KW-0547">Nucleotide-binding</keyword>
<comment type="caution">
    <text evidence="5">The sequence shown here is derived from an EMBL/GenBank/DDBJ whole genome shotgun (WGS) entry which is preliminary data.</text>
</comment>
<name>A0ABR1N269_9PEZI</name>
<evidence type="ECO:0000256" key="2">
    <source>
        <dbReference type="ARBA" id="ARBA00022840"/>
    </source>
</evidence>
<evidence type="ECO:0000256" key="1">
    <source>
        <dbReference type="ARBA" id="ARBA00022741"/>
    </source>
</evidence>
<organism evidence="5 6">
    <name type="scientific">Phyllosticta paracitricarpa</name>
    <dbReference type="NCBI Taxonomy" id="2016321"/>
    <lineage>
        <taxon>Eukaryota</taxon>
        <taxon>Fungi</taxon>
        <taxon>Dikarya</taxon>
        <taxon>Ascomycota</taxon>
        <taxon>Pezizomycotina</taxon>
        <taxon>Dothideomycetes</taxon>
        <taxon>Dothideomycetes incertae sedis</taxon>
        <taxon>Botryosphaeriales</taxon>
        <taxon>Phyllostictaceae</taxon>
        <taxon>Phyllosticta</taxon>
    </lineage>
</organism>
<feature type="compositionally biased region" description="Basic and acidic residues" evidence="3">
    <location>
        <begin position="892"/>
        <end position="901"/>
    </location>
</feature>
<feature type="compositionally biased region" description="Basic residues" evidence="3">
    <location>
        <begin position="842"/>
        <end position="854"/>
    </location>
</feature>
<evidence type="ECO:0000313" key="5">
    <source>
        <dbReference type="EMBL" id="KAK7609317.1"/>
    </source>
</evidence>
<dbReference type="PANTHER" id="PTHR43514">
    <property type="entry name" value="ABC TRANSPORTER I FAMILY MEMBER 10"/>
    <property type="match status" value="1"/>
</dbReference>
<dbReference type="SMART" id="SM00382">
    <property type="entry name" value="AAA"/>
    <property type="match status" value="2"/>
</dbReference>
<feature type="compositionally biased region" description="Basic and acidic residues" evidence="3">
    <location>
        <begin position="911"/>
        <end position="926"/>
    </location>
</feature>
<dbReference type="SUPFAM" id="SSF52540">
    <property type="entry name" value="P-loop containing nucleoside triphosphate hydrolases"/>
    <property type="match status" value="2"/>
</dbReference>
<feature type="compositionally biased region" description="Acidic residues" evidence="3">
    <location>
        <begin position="937"/>
        <end position="946"/>
    </location>
</feature>
<sequence length="946" mass="107337">MPMRTLANTRILWPPTVRRLHTVPLIRIKDATFYRSDPSSTHSADSPPLFPNLNFSLHDPRENWAILSPSSIARTAFLDILRGRHVCVPPDGRSYPYLASEELAQKRPKNRSLTRAIQYVGPDADRGGLGGTKGAYMSARYESMREATDWSLRDYLIGKTHLNASEDLTDHPSADQVESVLLDLSLLHCSHLPVSNLSNGQTRRARLAKAILAQPELLLIDMPFQGLDPITLDSVSRFLYRLATSSDTRVFLALHPHDYIPDWVTHFVVAADEPRARLMGPKRQVFENLASHFRTTQAFVYNCKPGYEKLNSTGVQLSTHEFLEQSVDVSHKVVDNSIAMREIARLLESKGDMDFLGSNLGELQQIRNRRRMFPERSKSVQITRDGIFCVGGIHVESPRTRRGLFFIRNIPTGDPIVEMEGVQIRYKPGESAVLGDWEEELDAEYEHGESAMLGREDVGRKIRKGLWWTVRQGERWGVFGPNGSGKTTLLSLITSDHPQAYSAPLKLFGRSRLPSQGQPGLSIFDIQRRIGVSSPEVHAFFPKHLSVRRVLESAWADTPLTAPKLTSQADEQVESCLRWFRKELNPALGDEILDRLERYRVHTDRENETMHKPAFEIKMTGRKGNSTLPAKYLKVVETRMDDEKLMGVDMEWADSIKFGDLSFSGQRVALFLRAIIKRPDLVVLDEAFSGMDEFAREKCMLFLHHGERMSLRWTNTMRRLVPSGPKAVESDRSVLNRVTVSGLSDRQALIVVAHKREDVPSSVRKYLTLPEPGSGRPPLVGDLGVPLRTEYRLWPVIWGVTTHEELHRDPEKMVFDWKKSPYENYAAGCQEELFQLAPGGSRRWKRETKQKPKKKAVDDDDEGPRPMGRPRVHPEEPSSEFVDLDDYMEGLETGKEPEWYKRRGRGRGRPSKKEKEEEQKAEEAARGDVQPEGGVEGVEEGEGAKR</sequence>
<protein>
    <submittedName>
        <fullName evidence="5">ABC transporter-like protein</fullName>
    </submittedName>
</protein>
<dbReference type="EMBL" id="JBBPBF010000024">
    <property type="protein sequence ID" value="KAK7609317.1"/>
    <property type="molecule type" value="Genomic_DNA"/>
</dbReference>
<dbReference type="Gene3D" id="3.40.50.300">
    <property type="entry name" value="P-loop containing nucleotide triphosphate hydrolases"/>
    <property type="match status" value="2"/>
</dbReference>
<evidence type="ECO:0000259" key="4">
    <source>
        <dbReference type="PROSITE" id="PS50893"/>
    </source>
</evidence>
<dbReference type="InterPro" id="IPR027417">
    <property type="entry name" value="P-loop_NTPase"/>
</dbReference>
<dbReference type="InterPro" id="IPR003593">
    <property type="entry name" value="AAA+_ATPase"/>
</dbReference>
<dbReference type="PANTHER" id="PTHR43514:SF4">
    <property type="entry name" value="ABC TRANSPORTER I FAMILY MEMBER 10"/>
    <property type="match status" value="1"/>
</dbReference>
<dbReference type="Proteomes" id="UP001367316">
    <property type="component" value="Unassembled WGS sequence"/>
</dbReference>
<evidence type="ECO:0000313" key="6">
    <source>
        <dbReference type="Proteomes" id="UP001367316"/>
    </source>
</evidence>
<proteinExistence type="predicted"/>
<evidence type="ECO:0000256" key="3">
    <source>
        <dbReference type="SAM" id="MobiDB-lite"/>
    </source>
</evidence>
<keyword evidence="2" id="KW-0067">ATP-binding</keyword>
<accession>A0ABR1N269</accession>
<dbReference type="CDD" id="cd00267">
    <property type="entry name" value="ABC_ATPase"/>
    <property type="match status" value="1"/>
</dbReference>
<feature type="domain" description="ABC transporter" evidence="4">
    <location>
        <begin position="26"/>
        <end position="298"/>
    </location>
</feature>